<organism evidence="4 5">
    <name type="scientific">Mesorhizobium tamadayense</name>
    <dbReference type="NCBI Taxonomy" id="425306"/>
    <lineage>
        <taxon>Bacteria</taxon>
        <taxon>Pseudomonadati</taxon>
        <taxon>Pseudomonadota</taxon>
        <taxon>Alphaproteobacteria</taxon>
        <taxon>Hyphomicrobiales</taxon>
        <taxon>Phyllobacteriaceae</taxon>
        <taxon>Mesorhizobium</taxon>
    </lineage>
</organism>
<protein>
    <submittedName>
        <fullName evidence="4">3-deoxy-manno-octulosonate cytidylyltransferase</fullName>
        <ecNumber evidence="4">2.7.7.38</ecNumber>
    </submittedName>
</protein>
<keyword evidence="2 4" id="KW-0548">Nucleotidyltransferase</keyword>
<evidence type="ECO:0000256" key="1">
    <source>
        <dbReference type="ARBA" id="ARBA00022679"/>
    </source>
</evidence>
<dbReference type="InterPro" id="IPR029044">
    <property type="entry name" value="Nucleotide-diphossugar_trans"/>
</dbReference>
<dbReference type="Gene3D" id="3.90.550.10">
    <property type="entry name" value="Spore Coat Polysaccharide Biosynthesis Protein SpsA, Chain A"/>
    <property type="match status" value="1"/>
</dbReference>
<dbReference type="RefSeq" id="WP_125000552.1">
    <property type="nucleotide sequence ID" value="NZ_RQXT01000021.1"/>
</dbReference>
<evidence type="ECO:0000313" key="5">
    <source>
        <dbReference type="Proteomes" id="UP000273786"/>
    </source>
</evidence>
<dbReference type="PANTHER" id="PTHR42866">
    <property type="entry name" value="3-DEOXY-MANNO-OCTULOSONATE CYTIDYLYLTRANSFERASE"/>
    <property type="match status" value="1"/>
</dbReference>
<dbReference type="InterPro" id="IPR004528">
    <property type="entry name" value="KdsB"/>
</dbReference>
<dbReference type="GO" id="GO:0005829">
    <property type="term" value="C:cytosol"/>
    <property type="evidence" value="ECO:0007669"/>
    <property type="project" value="TreeGrafter"/>
</dbReference>
<dbReference type="NCBIfam" id="NF003952">
    <property type="entry name" value="PRK05450.1-5"/>
    <property type="match status" value="1"/>
</dbReference>
<reference evidence="4 5" key="1">
    <citation type="submission" date="2018-11" db="EMBL/GenBank/DDBJ databases">
        <title>the genome of Mesorhizobium tamadayense DSM 28320.</title>
        <authorList>
            <person name="Gao J."/>
        </authorList>
    </citation>
    <scope>NUCLEOTIDE SEQUENCE [LARGE SCALE GENOMIC DNA]</scope>
    <source>
        <strain evidence="4 5">DSM 28320</strain>
    </source>
</reference>
<dbReference type="CDD" id="cd02517">
    <property type="entry name" value="CMP-KDO-Synthetase"/>
    <property type="match status" value="1"/>
</dbReference>
<keyword evidence="1 4" id="KW-0808">Transferase</keyword>
<evidence type="ECO:0000313" key="4">
    <source>
        <dbReference type="EMBL" id="RRH99659.1"/>
    </source>
</evidence>
<dbReference type="GO" id="GO:0009103">
    <property type="term" value="P:lipopolysaccharide biosynthetic process"/>
    <property type="evidence" value="ECO:0007669"/>
    <property type="project" value="UniProtKB-KW"/>
</dbReference>
<dbReference type="Pfam" id="PF02348">
    <property type="entry name" value="CTP_transf_3"/>
    <property type="match status" value="1"/>
</dbReference>
<keyword evidence="3" id="KW-0448">Lipopolysaccharide biosynthesis</keyword>
<comment type="caution">
    <text evidence="4">The sequence shown here is derived from an EMBL/GenBank/DDBJ whole genome shotgun (WGS) entry which is preliminary data.</text>
</comment>
<dbReference type="NCBIfam" id="TIGR00466">
    <property type="entry name" value="kdsB"/>
    <property type="match status" value="1"/>
</dbReference>
<sequence length="271" mass="29586">MPSASSPIAIIIPARYGSSRLLGKPLARITGRTMINRVWSLACAAVGADVVCVATDDERIAEHVRSFGGDVVITPKECTNGTERVLTAAEMLATTPAVVVNLQGDAVLTPPWVITALVDEMRRDPTVEIATAAVRMDQRSYEALRTAKGRGEVGGTTVTFDRRGNALYFSKSIIPFMRNDGQGNDTDPLPIFRHIGLYAYRYEALCRYISFASGPLERSEKLEQLRALEHGIPVRVVKVDYCGRTHWAVDSPDDLKRVEAIIAEEGDLVAA</sequence>
<name>A0A3P3FM02_9HYPH</name>
<evidence type="ECO:0000256" key="3">
    <source>
        <dbReference type="ARBA" id="ARBA00022985"/>
    </source>
</evidence>
<dbReference type="Proteomes" id="UP000273786">
    <property type="component" value="Unassembled WGS sequence"/>
</dbReference>
<proteinExistence type="predicted"/>
<dbReference type="OrthoDB" id="9815559at2"/>
<dbReference type="PANTHER" id="PTHR42866:SF2">
    <property type="entry name" value="3-DEOXY-MANNO-OCTULOSONATE CYTIDYLYLTRANSFERASE, MITOCHONDRIAL"/>
    <property type="match status" value="1"/>
</dbReference>
<keyword evidence="5" id="KW-1185">Reference proteome</keyword>
<dbReference type="AlphaFoldDB" id="A0A3P3FM02"/>
<dbReference type="InterPro" id="IPR003329">
    <property type="entry name" value="Cytidylyl_trans"/>
</dbReference>
<dbReference type="SUPFAM" id="SSF53448">
    <property type="entry name" value="Nucleotide-diphospho-sugar transferases"/>
    <property type="match status" value="1"/>
</dbReference>
<dbReference type="NCBIfam" id="NF003950">
    <property type="entry name" value="PRK05450.1-3"/>
    <property type="match status" value="1"/>
</dbReference>
<accession>A0A3P3FM02</accession>
<evidence type="ECO:0000256" key="2">
    <source>
        <dbReference type="ARBA" id="ARBA00022695"/>
    </source>
</evidence>
<gene>
    <name evidence="4" type="primary">kdsB</name>
    <name evidence="4" type="ORF">EH240_17740</name>
</gene>
<dbReference type="EMBL" id="RQXT01000021">
    <property type="protein sequence ID" value="RRH99659.1"/>
    <property type="molecule type" value="Genomic_DNA"/>
</dbReference>
<dbReference type="GO" id="GO:0008690">
    <property type="term" value="F:3-deoxy-manno-octulosonate cytidylyltransferase activity"/>
    <property type="evidence" value="ECO:0007669"/>
    <property type="project" value="UniProtKB-EC"/>
</dbReference>
<dbReference type="EC" id="2.7.7.38" evidence="4"/>